<evidence type="ECO:0000256" key="3">
    <source>
        <dbReference type="ARBA" id="ARBA00004067"/>
    </source>
</evidence>
<dbReference type="GO" id="GO:0006281">
    <property type="term" value="P:DNA repair"/>
    <property type="evidence" value="ECO:0007669"/>
    <property type="project" value="UniProtKB-KW"/>
</dbReference>
<dbReference type="InterPro" id="IPR010994">
    <property type="entry name" value="RuvA_2-like"/>
</dbReference>
<keyword evidence="15" id="KW-0464">Manganese</keyword>
<evidence type="ECO:0000313" key="18">
    <source>
        <dbReference type="EMBL" id="GFS04108.1"/>
    </source>
</evidence>
<dbReference type="GO" id="GO:0003911">
    <property type="term" value="F:DNA ligase (NAD+) activity"/>
    <property type="evidence" value="ECO:0007669"/>
    <property type="project" value="UniProtKB-EC"/>
</dbReference>
<dbReference type="NCBIfam" id="NF005932">
    <property type="entry name" value="PRK07956.1"/>
    <property type="match status" value="1"/>
</dbReference>
<dbReference type="Gene3D" id="2.40.50.140">
    <property type="entry name" value="Nucleic acid-binding proteins"/>
    <property type="match status" value="1"/>
</dbReference>
<dbReference type="InterPro" id="IPR001679">
    <property type="entry name" value="DNA_ligase"/>
</dbReference>
<dbReference type="PANTHER" id="PTHR43226">
    <property type="entry name" value="XAA-PRO AMINOPEPTIDASE 3"/>
    <property type="match status" value="1"/>
</dbReference>
<dbReference type="PROSITE" id="PS01056">
    <property type="entry name" value="DNA_LIGASE_N2"/>
    <property type="match status" value="1"/>
</dbReference>
<comment type="similarity">
    <text evidence="4">Belongs to the peptidase M24B family.</text>
</comment>
<dbReference type="InterPro" id="IPR000994">
    <property type="entry name" value="Pept_M24"/>
</dbReference>
<dbReference type="FunFam" id="3.30.470.30:FF:000001">
    <property type="entry name" value="DNA ligase"/>
    <property type="match status" value="1"/>
</dbReference>
<organism evidence="18 19">
    <name type="scientific">Elysia marginata</name>
    <dbReference type="NCBI Taxonomy" id="1093978"/>
    <lineage>
        <taxon>Eukaryota</taxon>
        <taxon>Metazoa</taxon>
        <taxon>Spiralia</taxon>
        <taxon>Lophotrochozoa</taxon>
        <taxon>Mollusca</taxon>
        <taxon>Gastropoda</taxon>
        <taxon>Heterobranchia</taxon>
        <taxon>Euthyneura</taxon>
        <taxon>Panpulmonata</taxon>
        <taxon>Sacoglossa</taxon>
        <taxon>Placobranchoidea</taxon>
        <taxon>Plakobranchidae</taxon>
        <taxon>Elysia</taxon>
    </lineage>
</organism>
<dbReference type="EMBL" id="BMAT01006000">
    <property type="protein sequence ID" value="GFS04108.1"/>
    <property type="molecule type" value="Genomic_DNA"/>
</dbReference>
<dbReference type="CDD" id="cd00114">
    <property type="entry name" value="LIGANc"/>
    <property type="match status" value="1"/>
</dbReference>
<evidence type="ECO:0000256" key="12">
    <source>
        <dbReference type="ARBA" id="ARBA00022842"/>
    </source>
</evidence>
<evidence type="ECO:0000256" key="1">
    <source>
        <dbReference type="ARBA" id="ARBA00001936"/>
    </source>
</evidence>
<evidence type="ECO:0000256" key="13">
    <source>
        <dbReference type="ARBA" id="ARBA00023027"/>
    </source>
</evidence>
<dbReference type="InterPro" id="IPR004150">
    <property type="entry name" value="NAD_DNA_ligase_OB"/>
</dbReference>
<comment type="caution">
    <text evidence="18">The sequence shown here is derived from an EMBL/GenBank/DDBJ whole genome shotgun (WGS) entry which is preliminary data.</text>
</comment>
<evidence type="ECO:0000256" key="8">
    <source>
        <dbReference type="ARBA" id="ARBA00022723"/>
    </source>
</evidence>
<evidence type="ECO:0000256" key="15">
    <source>
        <dbReference type="ARBA" id="ARBA00023211"/>
    </source>
</evidence>
<dbReference type="Pfam" id="PF03120">
    <property type="entry name" value="OB_DNA_ligase"/>
    <property type="match status" value="1"/>
</dbReference>
<dbReference type="Pfam" id="PF00557">
    <property type="entry name" value="Peptidase_M24"/>
    <property type="match status" value="1"/>
</dbReference>
<keyword evidence="13" id="KW-0520">NAD</keyword>
<evidence type="ECO:0000256" key="11">
    <source>
        <dbReference type="ARBA" id="ARBA00022833"/>
    </source>
</evidence>
<evidence type="ECO:0000256" key="7">
    <source>
        <dbReference type="ARBA" id="ARBA00022705"/>
    </source>
</evidence>
<dbReference type="InterPro" id="IPR033136">
    <property type="entry name" value="DNA_ligase_CS"/>
</dbReference>
<sequence>MYSLDNSYSEEDMISWYERVQKSLGRTDLGLTCELKYDGVSISLIYEKGALKRALTRGDGVQGDNVIENIKTIRTVPLILRGEDVPKEVEVRGEIVLPLEGFKKMNSERLKNGEEPYMNPRNTASGSLKIQDSSLVAKRPLECLAYGLVQYAGNIVPTHWESLKTLCNWGFKVPKQATLSGDLDQVLDFIRKWEHKRDALPYEIDGVVIKVNVLNYQDELGHTAKSPRWAIAYKYKTDQAETVLESVSYQVGRTGAITPVANLKPVSLGGTIVKRASLHNSDQMGYLGMRLGDYVFVEKGGEIIPKIVGVNISKRKEENRLITYIAQCPVCNTPLEKRQGEAQHHCPNLYGCPAQITGKIQHFVSRKAMDIEGLGSEIVEQLYREGLISNSADLYRLEKEQLLELGGMAEKSASNLIEGIKNSKKVPFERLVYALGIRGFAYQPIIACGENTNVLHYLQNNRQCKDGDLILLDVAAEYANYSSDMTRTIPVSGRYSKRQKEVYKAVLKVKNEATELLFPGVLWSEYHREVGKIMTAELLKLGLLDKADVQNQNSETPAYKKYFMHGTSHHLGLDTHDYGQLKTPMKAQMVFTVEPGIYIPEEGFGIRLEDNVVIQEKGPPINLMQNIPIEADEIEYIMNT</sequence>
<evidence type="ECO:0000256" key="10">
    <source>
        <dbReference type="ARBA" id="ARBA00022801"/>
    </source>
</evidence>
<keyword evidence="11" id="KW-0862">Zinc</keyword>
<dbReference type="PANTHER" id="PTHR43226:SF4">
    <property type="entry name" value="XAA-PRO AMINOPEPTIDASE 3"/>
    <property type="match status" value="1"/>
</dbReference>
<dbReference type="InterPro" id="IPR036005">
    <property type="entry name" value="Creatinase/aminopeptidase-like"/>
</dbReference>
<evidence type="ECO:0000256" key="9">
    <source>
        <dbReference type="ARBA" id="ARBA00022763"/>
    </source>
</evidence>
<dbReference type="GO" id="GO:0008233">
    <property type="term" value="F:peptidase activity"/>
    <property type="evidence" value="ECO:0007669"/>
    <property type="project" value="TreeGrafter"/>
</dbReference>
<dbReference type="HAMAP" id="MF_01588">
    <property type="entry name" value="DNA_ligase_A"/>
    <property type="match status" value="1"/>
</dbReference>
<dbReference type="InterPro" id="IPR012340">
    <property type="entry name" value="NA-bd_OB-fold"/>
</dbReference>
<keyword evidence="9" id="KW-0227">DNA damage</keyword>
<evidence type="ECO:0000256" key="5">
    <source>
        <dbReference type="ARBA" id="ARBA00012722"/>
    </source>
</evidence>
<evidence type="ECO:0000313" key="19">
    <source>
        <dbReference type="Proteomes" id="UP000762676"/>
    </source>
</evidence>
<comment type="catalytic activity">
    <reaction evidence="16">
        <text>NAD(+) + (deoxyribonucleotide)n-3'-hydroxyl + 5'-phospho-(deoxyribonucleotide)m = (deoxyribonucleotide)n+m + AMP + beta-nicotinamide D-nucleotide.</text>
        <dbReference type="EC" id="6.5.1.2"/>
    </reaction>
</comment>
<dbReference type="SUPFAM" id="SSF55920">
    <property type="entry name" value="Creatinase/aminopeptidase"/>
    <property type="match status" value="1"/>
</dbReference>
<dbReference type="Gene3D" id="6.20.10.30">
    <property type="match status" value="1"/>
</dbReference>
<dbReference type="SUPFAM" id="SSF47781">
    <property type="entry name" value="RuvA domain 2-like"/>
    <property type="match status" value="1"/>
</dbReference>
<dbReference type="SUPFAM" id="SSF50249">
    <property type="entry name" value="Nucleic acid-binding proteins"/>
    <property type="match status" value="1"/>
</dbReference>
<evidence type="ECO:0000256" key="4">
    <source>
        <dbReference type="ARBA" id="ARBA00008766"/>
    </source>
</evidence>
<evidence type="ECO:0000256" key="2">
    <source>
        <dbReference type="ARBA" id="ARBA00001946"/>
    </source>
</evidence>
<comment type="function">
    <text evidence="3">DNA ligase that catalyzes the formation of phosphodiester linkages between 5'-phosphoryl and 3'-hydroxyl groups in double-stranded DNA using NAD as a coenzyme and as the energy source for the reaction. It is essential for DNA replication and repair of damaged DNA.</text>
</comment>
<keyword evidence="8" id="KW-0479">Metal-binding</keyword>
<comment type="cofactor">
    <cofactor evidence="2">
        <name>Mg(2+)</name>
        <dbReference type="ChEBI" id="CHEBI:18420"/>
    </cofactor>
</comment>
<keyword evidence="6 18" id="KW-0436">Ligase</keyword>
<keyword evidence="7" id="KW-0235">DNA replication</keyword>
<accession>A0AAV4I0S9</accession>
<dbReference type="SUPFAM" id="SSF56091">
    <property type="entry name" value="DNA ligase/mRNA capping enzyme, catalytic domain"/>
    <property type="match status" value="1"/>
</dbReference>
<dbReference type="Proteomes" id="UP000762676">
    <property type="component" value="Unassembled WGS sequence"/>
</dbReference>
<feature type="domain" description="NAD-dependent DNA ligase N-terminal" evidence="17">
    <location>
        <begin position="1"/>
        <end position="368"/>
    </location>
</feature>
<dbReference type="AlphaFoldDB" id="A0AAV4I0S9"/>
<dbReference type="InterPro" id="IPR004149">
    <property type="entry name" value="Znf_DNAligase_C4"/>
</dbReference>
<dbReference type="SMART" id="SM00532">
    <property type="entry name" value="LIGANc"/>
    <property type="match status" value="1"/>
</dbReference>
<evidence type="ECO:0000259" key="17">
    <source>
        <dbReference type="SMART" id="SM00532"/>
    </source>
</evidence>
<name>A0AAV4I0S9_9GAST</name>
<dbReference type="Gene3D" id="3.30.470.30">
    <property type="entry name" value="DNA ligase/mRNA capping enzyme"/>
    <property type="match status" value="1"/>
</dbReference>
<evidence type="ECO:0000256" key="14">
    <source>
        <dbReference type="ARBA" id="ARBA00023204"/>
    </source>
</evidence>
<dbReference type="GO" id="GO:0006508">
    <property type="term" value="P:proteolysis"/>
    <property type="evidence" value="ECO:0007669"/>
    <property type="project" value="TreeGrafter"/>
</dbReference>
<keyword evidence="14" id="KW-0234">DNA repair</keyword>
<evidence type="ECO:0000256" key="16">
    <source>
        <dbReference type="ARBA" id="ARBA00034005"/>
    </source>
</evidence>
<keyword evidence="19" id="KW-1185">Reference proteome</keyword>
<protein>
    <recommendedName>
        <fullName evidence="5">DNA ligase (NAD(+))</fullName>
        <ecNumber evidence="5">6.5.1.2</ecNumber>
    </recommendedName>
</protein>
<evidence type="ECO:0000256" key="6">
    <source>
        <dbReference type="ARBA" id="ARBA00022598"/>
    </source>
</evidence>
<reference evidence="18 19" key="1">
    <citation type="journal article" date="2021" name="Elife">
        <title>Chloroplast acquisition without the gene transfer in kleptoplastic sea slugs, Plakobranchus ocellatus.</title>
        <authorList>
            <person name="Maeda T."/>
            <person name="Takahashi S."/>
            <person name="Yoshida T."/>
            <person name="Shimamura S."/>
            <person name="Takaki Y."/>
            <person name="Nagai Y."/>
            <person name="Toyoda A."/>
            <person name="Suzuki Y."/>
            <person name="Arimoto A."/>
            <person name="Ishii H."/>
            <person name="Satoh N."/>
            <person name="Nishiyama T."/>
            <person name="Hasebe M."/>
            <person name="Maruyama T."/>
            <person name="Minagawa J."/>
            <person name="Obokata J."/>
            <person name="Shigenobu S."/>
        </authorList>
    </citation>
    <scope>NUCLEOTIDE SEQUENCE [LARGE SCALE GENOMIC DNA]</scope>
</reference>
<keyword evidence="10" id="KW-0378">Hydrolase</keyword>
<dbReference type="Pfam" id="PF01653">
    <property type="entry name" value="DNA_ligase_aden"/>
    <property type="match status" value="1"/>
</dbReference>
<dbReference type="InterPro" id="IPR013839">
    <property type="entry name" value="DNAligase_adenylation"/>
</dbReference>
<dbReference type="Pfam" id="PF03119">
    <property type="entry name" value="DNA_ligase_ZBD"/>
    <property type="match status" value="1"/>
</dbReference>
<proteinExistence type="inferred from homology"/>
<gene>
    <name evidence="18" type="ORF">ElyMa_002904700</name>
</gene>
<dbReference type="GO" id="GO:0046872">
    <property type="term" value="F:metal ion binding"/>
    <property type="evidence" value="ECO:0007669"/>
    <property type="project" value="UniProtKB-KW"/>
</dbReference>
<dbReference type="NCBIfam" id="TIGR00575">
    <property type="entry name" value="dnlj"/>
    <property type="match status" value="1"/>
</dbReference>
<keyword evidence="12" id="KW-0460">Magnesium</keyword>
<dbReference type="GO" id="GO:0006260">
    <property type="term" value="P:DNA replication"/>
    <property type="evidence" value="ECO:0007669"/>
    <property type="project" value="UniProtKB-KW"/>
</dbReference>
<dbReference type="EC" id="6.5.1.2" evidence="5"/>
<dbReference type="Gene3D" id="3.90.230.10">
    <property type="entry name" value="Creatinase/methionine aminopeptidase superfamily"/>
    <property type="match status" value="1"/>
</dbReference>
<dbReference type="FunFam" id="1.10.150.20:FF:000007">
    <property type="entry name" value="DNA ligase"/>
    <property type="match status" value="1"/>
</dbReference>
<comment type="cofactor">
    <cofactor evidence="1">
        <name>Mn(2+)</name>
        <dbReference type="ChEBI" id="CHEBI:29035"/>
    </cofactor>
</comment>
<dbReference type="InterPro" id="IPR052433">
    <property type="entry name" value="X-Pro_dipept-like"/>
</dbReference>
<dbReference type="InterPro" id="IPR013840">
    <property type="entry name" value="DNAligase_N"/>
</dbReference>